<reference evidence="1" key="1">
    <citation type="journal article" date="2012" name="PLoS ONE">
        <title>Gene sets for utilization of primary and secondary nutrition supplies in the distal gut of endangered iberian lynx.</title>
        <authorList>
            <person name="Alcaide M."/>
            <person name="Messina E."/>
            <person name="Richter M."/>
            <person name="Bargiela R."/>
            <person name="Peplies J."/>
            <person name="Huws S.A."/>
            <person name="Newbold C.J."/>
            <person name="Golyshin P.N."/>
            <person name="Simon M.A."/>
            <person name="Lopez G."/>
            <person name="Yakimov M.M."/>
            <person name="Ferrer M."/>
        </authorList>
    </citation>
    <scope>NUCLEOTIDE SEQUENCE</scope>
</reference>
<dbReference type="AlphaFoldDB" id="J9GM65"/>
<organism evidence="1">
    <name type="scientific">gut metagenome</name>
    <dbReference type="NCBI Taxonomy" id="749906"/>
    <lineage>
        <taxon>unclassified sequences</taxon>
        <taxon>metagenomes</taxon>
        <taxon>organismal metagenomes</taxon>
    </lineage>
</organism>
<name>J9GM65_9ZZZZ</name>
<dbReference type="EMBL" id="AMCI01000483">
    <property type="protein sequence ID" value="EJX09027.1"/>
    <property type="molecule type" value="Genomic_DNA"/>
</dbReference>
<sequence length="59" mass="6768">MSVFCLAFSTHNKEKAQIYIGNKKIILEKSVFLPSDKKIIPATQKDCKPPIYLCNVKRK</sequence>
<comment type="caution">
    <text evidence="1">The sequence shown here is derived from an EMBL/GenBank/DDBJ whole genome shotgun (WGS) entry which is preliminary data.</text>
</comment>
<proteinExistence type="predicted"/>
<gene>
    <name evidence="1" type="ORF">EVA_02863</name>
</gene>
<evidence type="ECO:0000313" key="1">
    <source>
        <dbReference type="EMBL" id="EJX09027.1"/>
    </source>
</evidence>
<accession>J9GM65</accession>
<protein>
    <submittedName>
        <fullName evidence="1">Uncharacterized protein</fullName>
    </submittedName>
</protein>